<dbReference type="RefSeq" id="WP_264225999.1">
    <property type="nucleotide sequence ID" value="NZ_CP107716.1"/>
</dbReference>
<keyword evidence="1" id="KW-0732">Signal</keyword>
<gene>
    <name evidence="2" type="ORF">OF122_00815</name>
</gene>
<accession>A0ABY6IRM3</accession>
<proteinExistence type="predicted"/>
<sequence length="129" mass="13948">MTFRIFALMATGAAALVLSAGAAFAAPDVQTLETDIGEVIADADGMVLYTFRNDAEGVSNCYDQCAVNWPPFFAEEGAMAEEPYSIVERTDGTMMWAKDGWPLYYWINDTEPGMTSGDGVGGNWDVARP</sequence>
<dbReference type="Pfam" id="PF03640">
    <property type="entry name" value="Lipoprotein_15"/>
    <property type="match status" value="2"/>
</dbReference>
<name>A0ABY6IRM3_9HYPH</name>
<organism evidence="2 3">
    <name type="scientific">Pelagibacterium flavum</name>
    <dbReference type="NCBI Taxonomy" id="2984530"/>
    <lineage>
        <taxon>Bacteria</taxon>
        <taxon>Pseudomonadati</taxon>
        <taxon>Pseudomonadota</taxon>
        <taxon>Alphaproteobacteria</taxon>
        <taxon>Hyphomicrobiales</taxon>
        <taxon>Devosiaceae</taxon>
        <taxon>Pelagibacterium</taxon>
    </lineage>
</organism>
<dbReference type="EMBL" id="CP107716">
    <property type="protein sequence ID" value="UYQ72365.1"/>
    <property type="molecule type" value="Genomic_DNA"/>
</dbReference>
<dbReference type="InterPro" id="IPR014558">
    <property type="entry name" value="UCP029720"/>
</dbReference>
<evidence type="ECO:0000313" key="3">
    <source>
        <dbReference type="Proteomes" id="UP001163882"/>
    </source>
</evidence>
<dbReference type="PANTHER" id="PTHR39335:SF1">
    <property type="entry name" value="BLL4220 PROTEIN"/>
    <property type="match status" value="1"/>
</dbReference>
<keyword evidence="3" id="KW-1185">Reference proteome</keyword>
<evidence type="ECO:0000256" key="1">
    <source>
        <dbReference type="SAM" id="SignalP"/>
    </source>
</evidence>
<evidence type="ECO:0000313" key="2">
    <source>
        <dbReference type="EMBL" id="UYQ72365.1"/>
    </source>
</evidence>
<evidence type="ECO:0008006" key="4">
    <source>
        <dbReference type="Google" id="ProtNLM"/>
    </source>
</evidence>
<dbReference type="InterPro" id="IPR005297">
    <property type="entry name" value="Lipoprotein_repeat"/>
</dbReference>
<feature type="chain" id="PRO_5047312538" description="Lipoprotein with Yx(FWY)xxD motif" evidence="1">
    <location>
        <begin position="26"/>
        <end position="129"/>
    </location>
</feature>
<dbReference type="Proteomes" id="UP001163882">
    <property type="component" value="Chromosome"/>
</dbReference>
<dbReference type="PIRSF" id="PIRSF029720">
    <property type="entry name" value="UCP029720"/>
    <property type="match status" value="1"/>
</dbReference>
<reference evidence="2" key="1">
    <citation type="submission" date="2022-10" db="EMBL/GenBank/DDBJ databases">
        <title>YIM 151497 complete genome.</title>
        <authorList>
            <person name="Chen X."/>
        </authorList>
    </citation>
    <scope>NUCLEOTIDE SEQUENCE</scope>
    <source>
        <strain evidence="2">YIM 151497</strain>
    </source>
</reference>
<dbReference type="PANTHER" id="PTHR39335">
    <property type="entry name" value="BLL4220 PROTEIN"/>
    <property type="match status" value="1"/>
</dbReference>
<protein>
    <recommendedName>
        <fullName evidence="4">Lipoprotein with Yx(FWY)xxD motif</fullName>
    </recommendedName>
</protein>
<feature type="signal peptide" evidence="1">
    <location>
        <begin position="1"/>
        <end position="25"/>
    </location>
</feature>